<dbReference type="PROSITE" id="PS51374">
    <property type="entry name" value="NDPK_LIKE"/>
    <property type="match status" value="1"/>
</dbReference>
<comment type="caution">
    <text evidence="8">The sequence shown here is derived from an EMBL/GenBank/DDBJ whole genome shotgun (WGS) entry which is preliminary data.</text>
</comment>
<sequence length="207" mass="23303">MKKEIKKEHFKKENTFVIIKPDGVQRTLIGEIIGRYERMGLKLVALKMVVPTAKMAETHYTLDTEWLRKVGEKSILGYKSKNLIPPSEDPLAIGRSVLKRLVNFMTSGPVVAMVWQGAHAVQIVRKMTGGTEPLSSAVGTIRGDFVLDSYQMADFDNRAIRNVVHASGSVEEAKNEIALWFKPEEVLNYRLIQDAILYDVNMDGILE</sequence>
<dbReference type="SMART" id="SM00562">
    <property type="entry name" value="NDK"/>
    <property type="match status" value="1"/>
</dbReference>
<evidence type="ECO:0000313" key="9">
    <source>
        <dbReference type="Proteomes" id="UP000176965"/>
    </source>
</evidence>
<dbReference type="EC" id="2.7.4.6" evidence="3"/>
<accession>A0A1G2PGP5</accession>
<organism evidence="8 9">
    <name type="scientific">Candidatus Taylorbacteria bacterium RIFOXYD2_FULL_36_9</name>
    <dbReference type="NCBI Taxonomy" id="1802338"/>
    <lineage>
        <taxon>Bacteria</taxon>
        <taxon>Candidatus Tayloriibacteriota</taxon>
    </lineage>
</organism>
<comment type="cofactor">
    <cofactor evidence="1">
        <name>Mg(2+)</name>
        <dbReference type="ChEBI" id="CHEBI:18420"/>
    </cofactor>
</comment>
<proteinExistence type="inferred from homology"/>
<dbReference type="PANTHER" id="PTHR11349">
    <property type="entry name" value="NUCLEOSIDE DIPHOSPHATE KINASE"/>
    <property type="match status" value="1"/>
</dbReference>
<protein>
    <recommendedName>
        <fullName evidence="3">nucleoside-diphosphate kinase</fullName>
        <ecNumber evidence="3">2.7.4.6</ecNumber>
    </recommendedName>
</protein>
<evidence type="ECO:0000256" key="3">
    <source>
        <dbReference type="ARBA" id="ARBA00012966"/>
    </source>
</evidence>
<reference evidence="8 9" key="1">
    <citation type="journal article" date="2016" name="Nat. Commun.">
        <title>Thousands of microbial genomes shed light on interconnected biogeochemical processes in an aquifer system.</title>
        <authorList>
            <person name="Anantharaman K."/>
            <person name="Brown C.T."/>
            <person name="Hug L.A."/>
            <person name="Sharon I."/>
            <person name="Castelle C.J."/>
            <person name="Probst A.J."/>
            <person name="Thomas B.C."/>
            <person name="Singh A."/>
            <person name="Wilkins M.J."/>
            <person name="Karaoz U."/>
            <person name="Brodie E.L."/>
            <person name="Williams K.H."/>
            <person name="Hubbard S.S."/>
            <person name="Banfield J.F."/>
        </authorList>
    </citation>
    <scope>NUCLEOTIDE SEQUENCE [LARGE SCALE GENOMIC DNA]</scope>
</reference>
<name>A0A1G2PGP5_9BACT</name>
<dbReference type="InterPro" id="IPR036850">
    <property type="entry name" value="NDK-like_dom_sf"/>
</dbReference>
<evidence type="ECO:0000256" key="1">
    <source>
        <dbReference type="ARBA" id="ARBA00001946"/>
    </source>
</evidence>
<dbReference type="GO" id="GO:0004550">
    <property type="term" value="F:nucleoside diphosphate kinase activity"/>
    <property type="evidence" value="ECO:0007669"/>
    <property type="project" value="UniProtKB-EC"/>
</dbReference>
<dbReference type="Proteomes" id="UP000176965">
    <property type="component" value="Unassembled WGS sequence"/>
</dbReference>
<dbReference type="AlphaFoldDB" id="A0A1G2PGP5"/>
<dbReference type="Gene3D" id="3.30.70.141">
    <property type="entry name" value="Nucleoside diphosphate kinase-like domain"/>
    <property type="match status" value="1"/>
</dbReference>
<evidence type="ECO:0000256" key="5">
    <source>
        <dbReference type="ARBA" id="ARBA00022777"/>
    </source>
</evidence>
<evidence type="ECO:0000256" key="2">
    <source>
        <dbReference type="ARBA" id="ARBA00008142"/>
    </source>
</evidence>
<evidence type="ECO:0000256" key="4">
    <source>
        <dbReference type="ARBA" id="ARBA00022679"/>
    </source>
</evidence>
<gene>
    <name evidence="8" type="ORF">A2541_02230</name>
</gene>
<keyword evidence="5" id="KW-0418">Kinase</keyword>
<dbReference type="CDD" id="cd04413">
    <property type="entry name" value="NDPk_I"/>
    <property type="match status" value="1"/>
</dbReference>
<dbReference type="Pfam" id="PF00334">
    <property type="entry name" value="NDK"/>
    <property type="match status" value="2"/>
</dbReference>
<evidence type="ECO:0000313" key="8">
    <source>
        <dbReference type="EMBL" id="OHA47477.1"/>
    </source>
</evidence>
<feature type="domain" description="Nucleoside diphosphate kinase-like" evidence="7">
    <location>
        <begin position="12"/>
        <end position="188"/>
    </location>
</feature>
<comment type="caution">
    <text evidence="6">Lacks conserved residue(s) required for the propagation of feature annotation.</text>
</comment>
<dbReference type="SUPFAM" id="SSF54919">
    <property type="entry name" value="Nucleoside diphosphate kinase, NDK"/>
    <property type="match status" value="1"/>
</dbReference>
<dbReference type="STRING" id="1802338.A2541_02230"/>
<evidence type="ECO:0000259" key="7">
    <source>
        <dbReference type="SMART" id="SM00562"/>
    </source>
</evidence>
<comment type="similarity">
    <text evidence="2 6">Belongs to the NDK family.</text>
</comment>
<keyword evidence="4" id="KW-0808">Transferase</keyword>
<evidence type="ECO:0000256" key="6">
    <source>
        <dbReference type="PROSITE-ProRule" id="PRU00706"/>
    </source>
</evidence>
<dbReference type="EMBL" id="MHSQ01000010">
    <property type="protein sequence ID" value="OHA47477.1"/>
    <property type="molecule type" value="Genomic_DNA"/>
</dbReference>
<dbReference type="InterPro" id="IPR034907">
    <property type="entry name" value="NDK-like_dom"/>
</dbReference>